<feature type="transmembrane region" description="Helical" evidence="7">
    <location>
        <begin position="60"/>
        <end position="80"/>
    </location>
</feature>
<organism evidence="9 10">
    <name type="scientific">Saccharopolyspora dendranthemae</name>
    <dbReference type="NCBI Taxonomy" id="1181886"/>
    <lineage>
        <taxon>Bacteria</taxon>
        <taxon>Bacillati</taxon>
        <taxon>Actinomycetota</taxon>
        <taxon>Actinomycetes</taxon>
        <taxon>Pseudonocardiales</taxon>
        <taxon>Pseudonocardiaceae</taxon>
        <taxon>Saccharopolyspora</taxon>
    </lineage>
</organism>
<evidence type="ECO:0000259" key="8">
    <source>
        <dbReference type="PROSITE" id="PS50850"/>
    </source>
</evidence>
<dbReference type="InterPro" id="IPR036259">
    <property type="entry name" value="MFS_trans_sf"/>
</dbReference>
<evidence type="ECO:0000313" key="10">
    <source>
        <dbReference type="Proteomes" id="UP000316184"/>
    </source>
</evidence>
<feature type="transmembrane region" description="Helical" evidence="7">
    <location>
        <begin position="209"/>
        <end position="228"/>
    </location>
</feature>
<dbReference type="RefSeq" id="WP_145739885.1">
    <property type="nucleotide sequence ID" value="NZ_VIWX01000002.1"/>
</dbReference>
<feature type="domain" description="Major facilitator superfamily (MFS) profile" evidence="8">
    <location>
        <begin position="22"/>
        <end position="472"/>
    </location>
</feature>
<feature type="transmembrane region" description="Helical" evidence="7">
    <location>
        <begin position="371"/>
        <end position="390"/>
    </location>
</feature>
<evidence type="ECO:0000256" key="5">
    <source>
        <dbReference type="ARBA" id="ARBA00022989"/>
    </source>
</evidence>
<evidence type="ECO:0000256" key="4">
    <source>
        <dbReference type="ARBA" id="ARBA00022692"/>
    </source>
</evidence>
<keyword evidence="2" id="KW-0813">Transport</keyword>
<proteinExistence type="predicted"/>
<dbReference type="AlphaFoldDB" id="A0A561U7N1"/>
<dbReference type="InterPro" id="IPR020846">
    <property type="entry name" value="MFS_dom"/>
</dbReference>
<dbReference type="Proteomes" id="UP000316184">
    <property type="component" value="Unassembled WGS sequence"/>
</dbReference>
<evidence type="ECO:0000256" key="1">
    <source>
        <dbReference type="ARBA" id="ARBA00004651"/>
    </source>
</evidence>
<sequence>MVSGRLTGPIGIAQPRGAALPTLLIIALVAFVTTLDNNIVAAAVPSIGRELGLGLTELQWISLGYILPFAGLLLVAGNLVDRWGQRRALLLGLLVFGTAALAGGVARDAVTLIAARAVQGAAAAVLVPATLSLLRTNLDVRGRTIGAGIWTAALAVAIAIGPAAGGMLSEHLHWSWIFFSNVPFAVAAAALAPAAAATTRRTTPGGADVRGMLLVTAAMLLFLMALVGTGEQTPNPLGRAVPAGLGVLALVAFVVVERRSAHPMLPRSLVAERAFLGGVSVQLLWGLGVSGVFFFTPLLHQESLGLTPTGAGLPLVLVAVAIVAATPLVAPAVDRWGPRYTVMVGLVLVSAGLVAIAVVNHVPSVPPRIPGLLLIGAGSAFTTPLTSFSLEVVATRDAGIASGALTASRELSSALGVALIGLVLTVRQSAELAAGAPEPDALASGFTAGLITAAVVELLAAAVTFACFRSRPFDEHRDTADSGGE</sequence>
<feature type="transmembrane region" description="Helical" evidence="7">
    <location>
        <begin position="442"/>
        <end position="468"/>
    </location>
</feature>
<keyword evidence="3" id="KW-1003">Cell membrane</keyword>
<dbReference type="PANTHER" id="PTHR42718:SF46">
    <property type="entry name" value="BLR6921 PROTEIN"/>
    <property type="match status" value="1"/>
</dbReference>
<evidence type="ECO:0000313" key="9">
    <source>
        <dbReference type="EMBL" id="TWF95368.1"/>
    </source>
</evidence>
<dbReference type="Gene3D" id="1.20.1720.10">
    <property type="entry name" value="Multidrug resistance protein D"/>
    <property type="match status" value="1"/>
</dbReference>
<evidence type="ECO:0000256" key="3">
    <source>
        <dbReference type="ARBA" id="ARBA00022475"/>
    </source>
</evidence>
<keyword evidence="10" id="KW-1185">Reference proteome</keyword>
<dbReference type="OrthoDB" id="3218494at2"/>
<dbReference type="Pfam" id="PF07690">
    <property type="entry name" value="MFS_1"/>
    <property type="match status" value="1"/>
</dbReference>
<feature type="transmembrane region" description="Helical" evidence="7">
    <location>
        <begin position="174"/>
        <end position="197"/>
    </location>
</feature>
<gene>
    <name evidence="9" type="ORF">FHU35_12362</name>
</gene>
<dbReference type="CDD" id="cd17321">
    <property type="entry name" value="MFS_MMR_MDR_like"/>
    <property type="match status" value="1"/>
</dbReference>
<dbReference type="PRINTS" id="PR01036">
    <property type="entry name" value="TCRTETB"/>
</dbReference>
<feature type="transmembrane region" description="Helical" evidence="7">
    <location>
        <begin position="20"/>
        <end position="40"/>
    </location>
</feature>
<accession>A0A561U7N1</accession>
<dbReference type="EMBL" id="VIWX01000002">
    <property type="protein sequence ID" value="TWF95368.1"/>
    <property type="molecule type" value="Genomic_DNA"/>
</dbReference>
<feature type="transmembrane region" description="Helical" evidence="7">
    <location>
        <begin position="112"/>
        <end position="134"/>
    </location>
</feature>
<feature type="transmembrane region" description="Helical" evidence="7">
    <location>
        <begin position="340"/>
        <end position="359"/>
    </location>
</feature>
<comment type="subcellular location">
    <subcellularLocation>
        <location evidence="1">Cell membrane</location>
        <topology evidence="1">Multi-pass membrane protein</topology>
    </subcellularLocation>
</comment>
<keyword evidence="5 7" id="KW-1133">Transmembrane helix</keyword>
<keyword evidence="4 7" id="KW-0812">Transmembrane</keyword>
<dbReference type="GO" id="GO:0005886">
    <property type="term" value="C:plasma membrane"/>
    <property type="evidence" value="ECO:0007669"/>
    <property type="project" value="UniProtKB-SubCell"/>
</dbReference>
<feature type="transmembrane region" description="Helical" evidence="7">
    <location>
        <begin position="311"/>
        <end position="333"/>
    </location>
</feature>
<evidence type="ECO:0000256" key="6">
    <source>
        <dbReference type="ARBA" id="ARBA00023136"/>
    </source>
</evidence>
<evidence type="ECO:0000256" key="7">
    <source>
        <dbReference type="SAM" id="Phobius"/>
    </source>
</evidence>
<dbReference type="SUPFAM" id="SSF103473">
    <property type="entry name" value="MFS general substrate transporter"/>
    <property type="match status" value="1"/>
</dbReference>
<feature type="transmembrane region" description="Helical" evidence="7">
    <location>
        <begin position="87"/>
        <end position="106"/>
    </location>
</feature>
<comment type="caution">
    <text evidence="9">The sequence shown here is derived from an EMBL/GenBank/DDBJ whole genome shotgun (WGS) entry which is preliminary data.</text>
</comment>
<dbReference type="InterPro" id="IPR011701">
    <property type="entry name" value="MFS"/>
</dbReference>
<feature type="transmembrane region" description="Helical" evidence="7">
    <location>
        <begin position="276"/>
        <end position="299"/>
    </location>
</feature>
<feature type="transmembrane region" description="Helical" evidence="7">
    <location>
        <begin position="411"/>
        <end position="430"/>
    </location>
</feature>
<dbReference type="Gene3D" id="1.20.1250.20">
    <property type="entry name" value="MFS general substrate transporter like domains"/>
    <property type="match status" value="1"/>
</dbReference>
<dbReference type="GO" id="GO:0022857">
    <property type="term" value="F:transmembrane transporter activity"/>
    <property type="evidence" value="ECO:0007669"/>
    <property type="project" value="InterPro"/>
</dbReference>
<feature type="transmembrane region" description="Helical" evidence="7">
    <location>
        <begin position="146"/>
        <end position="168"/>
    </location>
</feature>
<keyword evidence="6 7" id="KW-0472">Membrane</keyword>
<dbReference type="PANTHER" id="PTHR42718">
    <property type="entry name" value="MAJOR FACILITATOR SUPERFAMILY MULTIDRUG TRANSPORTER MFSC"/>
    <property type="match status" value="1"/>
</dbReference>
<protein>
    <submittedName>
        <fullName evidence="9">EmrB/QacA subfamily drug resistance transporter</fullName>
    </submittedName>
</protein>
<dbReference type="PROSITE" id="PS50850">
    <property type="entry name" value="MFS"/>
    <property type="match status" value="1"/>
</dbReference>
<feature type="transmembrane region" description="Helical" evidence="7">
    <location>
        <begin position="240"/>
        <end position="256"/>
    </location>
</feature>
<reference evidence="9 10" key="1">
    <citation type="submission" date="2019-06" db="EMBL/GenBank/DDBJ databases">
        <title>Sequencing the genomes of 1000 actinobacteria strains.</title>
        <authorList>
            <person name="Klenk H.-P."/>
        </authorList>
    </citation>
    <scope>NUCLEOTIDE SEQUENCE [LARGE SCALE GENOMIC DNA]</scope>
    <source>
        <strain evidence="9 10">DSM 46699</strain>
    </source>
</reference>
<evidence type="ECO:0000256" key="2">
    <source>
        <dbReference type="ARBA" id="ARBA00022448"/>
    </source>
</evidence>
<name>A0A561U7N1_9PSEU</name>